<dbReference type="EMBL" id="JAIWYP010000009">
    <property type="protein sequence ID" value="KAH3772371.1"/>
    <property type="molecule type" value="Genomic_DNA"/>
</dbReference>
<evidence type="ECO:0000313" key="2">
    <source>
        <dbReference type="EMBL" id="KAH3796178.1"/>
    </source>
</evidence>
<evidence type="ECO:0000313" key="1">
    <source>
        <dbReference type="EMBL" id="KAH3772371.1"/>
    </source>
</evidence>
<accession>A0A9D4FC68</accession>
<organism evidence="2 3">
    <name type="scientific">Dreissena polymorpha</name>
    <name type="common">Zebra mussel</name>
    <name type="synonym">Mytilus polymorpha</name>
    <dbReference type="NCBI Taxonomy" id="45954"/>
    <lineage>
        <taxon>Eukaryota</taxon>
        <taxon>Metazoa</taxon>
        <taxon>Spiralia</taxon>
        <taxon>Lophotrochozoa</taxon>
        <taxon>Mollusca</taxon>
        <taxon>Bivalvia</taxon>
        <taxon>Autobranchia</taxon>
        <taxon>Heteroconchia</taxon>
        <taxon>Euheterodonta</taxon>
        <taxon>Imparidentia</taxon>
        <taxon>Neoheterodontei</taxon>
        <taxon>Myida</taxon>
        <taxon>Dreissenoidea</taxon>
        <taxon>Dreissenidae</taxon>
        <taxon>Dreissena</taxon>
    </lineage>
</organism>
<dbReference type="InterPro" id="IPR011029">
    <property type="entry name" value="DEATH-like_dom_sf"/>
</dbReference>
<proteinExistence type="predicted"/>
<gene>
    <name evidence="2" type="ORF">DPMN_149745</name>
    <name evidence="1" type="ORF">DPMN_173708</name>
</gene>
<dbReference type="SUPFAM" id="SSF47986">
    <property type="entry name" value="DEATH domain"/>
    <property type="match status" value="1"/>
</dbReference>
<protein>
    <recommendedName>
        <fullName evidence="4">Death domain-containing protein</fullName>
    </recommendedName>
</protein>
<dbReference type="AlphaFoldDB" id="A0A9D4FC68"/>
<reference evidence="2" key="1">
    <citation type="journal article" date="2019" name="bioRxiv">
        <title>The Genome of the Zebra Mussel, Dreissena polymorpha: A Resource for Invasive Species Research.</title>
        <authorList>
            <person name="McCartney M.A."/>
            <person name="Auch B."/>
            <person name="Kono T."/>
            <person name="Mallez S."/>
            <person name="Zhang Y."/>
            <person name="Obille A."/>
            <person name="Becker A."/>
            <person name="Abrahante J.E."/>
            <person name="Garbe J."/>
            <person name="Badalamenti J.P."/>
            <person name="Herman A."/>
            <person name="Mangelson H."/>
            <person name="Liachko I."/>
            <person name="Sullivan S."/>
            <person name="Sone E.D."/>
            <person name="Koren S."/>
            <person name="Silverstein K.A.T."/>
            <person name="Beckman K.B."/>
            <person name="Gohl D.M."/>
        </authorList>
    </citation>
    <scope>NUCLEOTIDE SEQUENCE</scope>
    <source>
        <strain evidence="2">Duluth1</strain>
        <tissue evidence="2">Whole animal</tissue>
    </source>
</reference>
<evidence type="ECO:0000313" key="3">
    <source>
        <dbReference type="Proteomes" id="UP000828390"/>
    </source>
</evidence>
<keyword evidence="3" id="KW-1185">Reference proteome</keyword>
<dbReference type="Proteomes" id="UP000828390">
    <property type="component" value="Unassembled WGS sequence"/>
</dbReference>
<reference evidence="2" key="2">
    <citation type="submission" date="2020-11" db="EMBL/GenBank/DDBJ databases">
        <authorList>
            <person name="McCartney M.A."/>
            <person name="Auch B."/>
            <person name="Kono T."/>
            <person name="Mallez S."/>
            <person name="Becker A."/>
            <person name="Gohl D.M."/>
            <person name="Silverstein K.A.T."/>
            <person name="Koren S."/>
            <person name="Bechman K.B."/>
            <person name="Herman A."/>
            <person name="Abrahante J.E."/>
            <person name="Garbe J."/>
        </authorList>
    </citation>
    <scope>NUCLEOTIDE SEQUENCE</scope>
    <source>
        <strain evidence="2">Duluth1</strain>
        <tissue evidence="2">Whole animal</tissue>
    </source>
</reference>
<comment type="caution">
    <text evidence="2">The sequence shown here is derived from an EMBL/GenBank/DDBJ whole genome shotgun (WGS) entry which is preliminary data.</text>
</comment>
<dbReference type="EMBL" id="JAIWYP010000007">
    <property type="protein sequence ID" value="KAH3796178.1"/>
    <property type="molecule type" value="Genomic_DNA"/>
</dbReference>
<evidence type="ECO:0008006" key="4">
    <source>
        <dbReference type="Google" id="ProtNLM"/>
    </source>
</evidence>
<sequence>MSLTTIPTDKELANISACIGEGWELLPVFLNINEQIDVDGSRLYKIFLILQSWRRLKNETMKVLLKALLEAEYRIVVDWELLRKNIGYGKEVLSL</sequence>
<name>A0A9D4FC68_DREPO</name>